<dbReference type="Proteomes" id="UP000249363">
    <property type="component" value="Unassembled WGS sequence"/>
</dbReference>
<evidence type="ECO:0000259" key="1">
    <source>
        <dbReference type="PROSITE" id="PS00028"/>
    </source>
</evidence>
<dbReference type="SMART" id="SM00355">
    <property type="entry name" value="ZnF_C2H2"/>
    <property type="match status" value="5"/>
</dbReference>
<gene>
    <name evidence="2" type="ORF">BHQ10_001040</name>
</gene>
<comment type="caution">
    <text evidence="2">The sequence shown here is derived from an EMBL/GenBank/DDBJ whole genome shotgun (WGS) entry which is preliminary data.</text>
</comment>
<proteinExistence type="predicted"/>
<dbReference type="STRING" id="1196081.A0A364KNA2"/>
<reference evidence="2 3" key="1">
    <citation type="journal article" date="2017" name="Biotechnol. Biofuels">
        <title>Differential beta-glucosidase expression as a function of carbon source availability in Talaromyces amestolkiae: a genomic and proteomic approach.</title>
        <authorList>
            <person name="de Eugenio L.I."/>
            <person name="Mendez-Liter J.A."/>
            <person name="Nieto-Dominguez M."/>
            <person name="Alonso L."/>
            <person name="Gil-Munoz J."/>
            <person name="Barriuso J."/>
            <person name="Prieto A."/>
            <person name="Martinez M.J."/>
        </authorList>
    </citation>
    <scope>NUCLEOTIDE SEQUENCE [LARGE SCALE GENOMIC DNA]</scope>
    <source>
        <strain evidence="2 3">CIB</strain>
    </source>
</reference>
<dbReference type="Gene3D" id="3.30.160.60">
    <property type="entry name" value="Classic Zinc Finger"/>
    <property type="match status" value="1"/>
</dbReference>
<dbReference type="PROSITE" id="PS00028">
    <property type="entry name" value="ZINC_FINGER_C2H2_1"/>
    <property type="match status" value="1"/>
</dbReference>
<accession>A0A364KNA2</accession>
<feature type="domain" description="C2H2-type" evidence="1">
    <location>
        <begin position="152"/>
        <end position="172"/>
    </location>
</feature>
<dbReference type="InterPro" id="IPR013087">
    <property type="entry name" value="Znf_C2H2_type"/>
</dbReference>
<keyword evidence="3" id="KW-1185">Reference proteome</keyword>
<dbReference type="EMBL" id="MIKG01000001">
    <property type="protein sequence ID" value="RAO65028.1"/>
    <property type="molecule type" value="Genomic_DNA"/>
</dbReference>
<evidence type="ECO:0000313" key="2">
    <source>
        <dbReference type="EMBL" id="RAO65028.1"/>
    </source>
</evidence>
<sequence length="324" mass="37108">MDFPNVPPSFMPPSFPLIPIPRPCPHVHQAVKLSQFVNTASGHFIDGHQQFRTYPLKDSLSPGVPVHMSPTGETICARCKVSYCCRDLFMLHLETSLDHNLCVLCHYTKDYPTFTELQDHLEQEHLWCEPCNWFAPSYEGLMQHFQHFHFMCSICKECFRNVNEYTGHANTHRPLTVACPVCPEKFALRSAAFNHIESGTCTGGATTEDICFVVRHFWANLTPDLKGYWVSDSLLFTCQPCHRHYQRLSDLLQHKETKSCPEGYGKGNSMTDRLVQYVQQQLPVLIEKRKAEGKLESTVQKPKLVAPAAVVHPRVHMLRRGRLF</sequence>
<name>A0A364KNA2_TALAM</name>
<evidence type="ECO:0000313" key="3">
    <source>
        <dbReference type="Proteomes" id="UP000249363"/>
    </source>
</evidence>
<organism evidence="2 3">
    <name type="scientific">Talaromyces amestolkiae</name>
    <dbReference type="NCBI Taxonomy" id="1196081"/>
    <lineage>
        <taxon>Eukaryota</taxon>
        <taxon>Fungi</taxon>
        <taxon>Dikarya</taxon>
        <taxon>Ascomycota</taxon>
        <taxon>Pezizomycotina</taxon>
        <taxon>Eurotiomycetes</taxon>
        <taxon>Eurotiomycetidae</taxon>
        <taxon>Eurotiales</taxon>
        <taxon>Trichocomaceae</taxon>
        <taxon>Talaromyces</taxon>
        <taxon>Talaromyces sect. Talaromyces</taxon>
    </lineage>
</organism>
<dbReference type="GeneID" id="63790257"/>
<protein>
    <recommendedName>
        <fullName evidence="1">C2H2-type domain-containing protein</fullName>
    </recommendedName>
</protein>
<dbReference type="OrthoDB" id="6105938at2759"/>
<dbReference type="AlphaFoldDB" id="A0A364KNA2"/>
<dbReference type="RefSeq" id="XP_040729545.1">
    <property type="nucleotide sequence ID" value="XM_040873024.1"/>
</dbReference>